<protein>
    <submittedName>
        <fullName evidence="2">Uncharacterized protein</fullName>
    </submittedName>
</protein>
<comment type="caution">
    <text evidence="2">The sequence shown here is derived from an EMBL/GenBank/DDBJ whole genome shotgun (WGS) entry which is preliminary data.</text>
</comment>
<evidence type="ECO:0000313" key="3">
    <source>
        <dbReference type="Proteomes" id="UP000784294"/>
    </source>
</evidence>
<dbReference type="EMBL" id="CAAALY010021921">
    <property type="protein sequence ID" value="VEL14665.1"/>
    <property type="molecule type" value="Genomic_DNA"/>
</dbReference>
<dbReference type="AlphaFoldDB" id="A0A448WL99"/>
<organism evidence="2 3">
    <name type="scientific">Protopolystoma xenopodis</name>
    <dbReference type="NCBI Taxonomy" id="117903"/>
    <lineage>
        <taxon>Eukaryota</taxon>
        <taxon>Metazoa</taxon>
        <taxon>Spiralia</taxon>
        <taxon>Lophotrochozoa</taxon>
        <taxon>Platyhelminthes</taxon>
        <taxon>Monogenea</taxon>
        <taxon>Polyopisthocotylea</taxon>
        <taxon>Polystomatidea</taxon>
        <taxon>Polystomatidae</taxon>
        <taxon>Protopolystoma</taxon>
    </lineage>
</organism>
<feature type="compositionally biased region" description="Basic and acidic residues" evidence="1">
    <location>
        <begin position="63"/>
        <end position="85"/>
    </location>
</feature>
<proteinExistence type="predicted"/>
<accession>A0A448WL99</accession>
<sequence>MSKRSRSSRGASLDAARSQSPSCPPPSSHNFSLRPTGRGRRQRRDSNTNTESCHRQHRLSRLVLDKGEDETHKEEGVKHPGGEYE</sequence>
<evidence type="ECO:0000256" key="1">
    <source>
        <dbReference type="SAM" id="MobiDB-lite"/>
    </source>
</evidence>
<dbReference type="Proteomes" id="UP000784294">
    <property type="component" value="Unassembled WGS sequence"/>
</dbReference>
<keyword evidence="3" id="KW-1185">Reference proteome</keyword>
<gene>
    <name evidence="2" type="ORF">PXEA_LOCUS8105</name>
</gene>
<reference evidence="2" key="1">
    <citation type="submission" date="2018-11" db="EMBL/GenBank/DDBJ databases">
        <authorList>
            <consortium name="Pathogen Informatics"/>
        </authorList>
    </citation>
    <scope>NUCLEOTIDE SEQUENCE</scope>
</reference>
<evidence type="ECO:0000313" key="2">
    <source>
        <dbReference type="EMBL" id="VEL14665.1"/>
    </source>
</evidence>
<name>A0A448WL99_9PLAT</name>
<feature type="non-terminal residue" evidence="2">
    <location>
        <position position="1"/>
    </location>
</feature>
<feature type="region of interest" description="Disordered" evidence="1">
    <location>
        <begin position="1"/>
        <end position="85"/>
    </location>
</feature>